<evidence type="ECO:0000313" key="1">
    <source>
        <dbReference type="EMBL" id="TFZ39865.1"/>
    </source>
</evidence>
<dbReference type="OrthoDB" id="1896796at2"/>
<dbReference type="Proteomes" id="UP000298381">
    <property type="component" value="Unassembled WGS sequence"/>
</dbReference>
<organism evidence="1 2">
    <name type="scientific">Soehngenia longivitae</name>
    <dbReference type="NCBI Taxonomy" id="2562294"/>
    <lineage>
        <taxon>Bacteria</taxon>
        <taxon>Bacillati</taxon>
        <taxon>Bacillota</taxon>
        <taxon>Tissierellia</taxon>
        <taxon>Tissierellales</taxon>
        <taxon>Tissierellaceae</taxon>
        <taxon>Soehngenia</taxon>
    </lineage>
</organism>
<evidence type="ECO:0000313" key="2">
    <source>
        <dbReference type="Proteomes" id="UP000298381"/>
    </source>
</evidence>
<name>A0A4Z0D3G9_9FIRM</name>
<gene>
    <name evidence="1" type="ORF">E4100_06270</name>
</gene>
<dbReference type="EMBL" id="SRIB01000008">
    <property type="protein sequence ID" value="TFZ39865.1"/>
    <property type="molecule type" value="Genomic_DNA"/>
</dbReference>
<proteinExistence type="predicted"/>
<dbReference type="PROSITE" id="PS51257">
    <property type="entry name" value="PROKAR_LIPOPROTEIN"/>
    <property type="match status" value="1"/>
</dbReference>
<evidence type="ECO:0008006" key="3">
    <source>
        <dbReference type="Google" id="ProtNLM"/>
    </source>
</evidence>
<protein>
    <recommendedName>
        <fullName evidence="3">Lipoprotein</fullName>
    </recommendedName>
</protein>
<keyword evidence="2" id="KW-1185">Reference proteome</keyword>
<dbReference type="AlphaFoldDB" id="A0A4Z0D3G9"/>
<accession>A0A4Z0D3G9</accession>
<sequence>MTKIINLISILLICLIIMSGCSISTKTDLFIDKENNGDKTFNIVQNPIFYVEPYDGYLKYTYYDDNDSVVKKVNIGYEEIKKEDLLTLSSSGNYILVQKNMGKEIDRLVSLKDLRSYPLKSSGYQIIAENNESILFQRFNHNGNLWTVEIFDKSNATISESVFYKKINETASEMNEGISLGDNQFVFLFREADGTYLAYVNGNDLIYDKLSDDIMRDIKILKSEENKLVIYKGYKESDFKSLIEPQIIYLTYRVEDNKLNVNVDKIISIRDKNVDLDGSDCLEFINNEDGSYSMLFKYKGNGAIKVLEINQSGDMVEKDSINNFDTKRVRVEGNGFYCFDGKQLIFLDK</sequence>
<dbReference type="RefSeq" id="WP_135271181.1">
    <property type="nucleotide sequence ID" value="NZ_SRIB01000008.1"/>
</dbReference>
<comment type="caution">
    <text evidence="1">The sequence shown here is derived from an EMBL/GenBank/DDBJ whole genome shotgun (WGS) entry which is preliminary data.</text>
</comment>
<reference evidence="1 2" key="1">
    <citation type="submission" date="2019-03" db="EMBL/GenBank/DDBJ databases">
        <title>Draft genome sequence data and analysis of a Fermenting Bacterium, Soehngenia longevitae strain 1933PT, isolated from petroleum reservoir in Azerbaijan.</title>
        <authorList>
            <person name="Grouzdev D.S."/>
            <person name="Bidzhieva S.K."/>
            <person name="Sokolova D.S."/>
            <person name="Tourova T.P."/>
            <person name="Poltaraus A.B."/>
            <person name="Nazina T.N."/>
        </authorList>
    </citation>
    <scope>NUCLEOTIDE SEQUENCE [LARGE SCALE GENOMIC DNA]</scope>
    <source>
        <strain evidence="1 2">1933P</strain>
    </source>
</reference>